<gene>
    <name evidence="1" type="ORF">ENL43_03985</name>
</gene>
<protein>
    <submittedName>
        <fullName evidence="1">DUF4202 family protein</fullName>
    </submittedName>
</protein>
<organism evidence="1">
    <name type="scientific">candidate division WOR-3 bacterium</name>
    <dbReference type="NCBI Taxonomy" id="2052148"/>
    <lineage>
        <taxon>Bacteria</taxon>
        <taxon>Bacteria division WOR-3</taxon>
    </lineage>
</organism>
<dbReference type="AlphaFoldDB" id="A0A7V5LUA6"/>
<dbReference type="InterPro" id="IPR025255">
    <property type="entry name" value="DUF4202"/>
</dbReference>
<comment type="caution">
    <text evidence="1">The sequence shown here is derived from an EMBL/GenBank/DDBJ whole genome shotgun (WGS) entry which is preliminary data.</text>
</comment>
<dbReference type="SUPFAM" id="SSF109604">
    <property type="entry name" value="HD-domain/PDEase-like"/>
    <property type="match status" value="1"/>
</dbReference>
<dbReference type="Pfam" id="PF13875">
    <property type="entry name" value="DUF4202"/>
    <property type="match status" value="1"/>
</dbReference>
<evidence type="ECO:0000313" key="1">
    <source>
        <dbReference type="EMBL" id="HHF53504.1"/>
    </source>
</evidence>
<dbReference type="Proteomes" id="UP000886050">
    <property type="component" value="Unassembled WGS sequence"/>
</dbReference>
<dbReference type="Gene3D" id="1.10.3210.10">
    <property type="entry name" value="Hypothetical protein af1432"/>
    <property type="match status" value="1"/>
</dbReference>
<name>A0A7V5LUA6_UNCW3</name>
<reference evidence="1" key="1">
    <citation type="journal article" date="2020" name="mSystems">
        <title>Genome- and Community-Level Interaction Insights into Carbon Utilization and Element Cycling Functions of Hydrothermarchaeota in Hydrothermal Sediment.</title>
        <authorList>
            <person name="Zhou Z."/>
            <person name="Liu Y."/>
            <person name="Xu W."/>
            <person name="Pan J."/>
            <person name="Luo Z.H."/>
            <person name="Li M."/>
        </authorList>
    </citation>
    <scope>NUCLEOTIDE SEQUENCE [LARGE SCALE GENOMIC DNA]</scope>
    <source>
        <strain evidence="1">HyVt-96</strain>
    </source>
</reference>
<accession>A0A7V5LUA6</accession>
<proteinExistence type="predicted"/>
<sequence length="200" mass="23844">MDALECIKRRIEETVERSRVPEDPLHARNTLEWLLKLKSDADLALQIAALGHDIERAVEERKVRRENFSDYEEFKKAHALNSARILEEIMKECGVDEDLINDVVDLVKKHEWGGDERADLLMIADTLSFFEVNLPFYFQRNSVEETKRRFLWGYRKLPEEFKGVVKKFRYKDERLDRLVREWMEREDSIDGKRKTGNGKW</sequence>
<dbReference type="EMBL" id="DRTX01000209">
    <property type="protein sequence ID" value="HHF53504.1"/>
    <property type="molecule type" value="Genomic_DNA"/>
</dbReference>